<evidence type="ECO:0000313" key="5">
    <source>
        <dbReference type="Proteomes" id="UP001141619"/>
    </source>
</evidence>
<dbReference type="GO" id="GO:0016787">
    <property type="term" value="F:hydrolase activity"/>
    <property type="evidence" value="ECO:0007669"/>
    <property type="project" value="InterPro"/>
</dbReference>
<dbReference type="PROSITE" id="PS51747">
    <property type="entry name" value="CYT_DCMP_DEAMINASES_2"/>
    <property type="match status" value="1"/>
</dbReference>
<dbReference type="Gene3D" id="3.40.140.10">
    <property type="entry name" value="Cytidine Deaminase, domain 2"/>
    <property type="match status" value="1"/>
</dbReference>
<dbReference type="RefSeq" id="WP_274942053.1">
    <property type="nucleotide sequence ID" value="NZ_JANWOI010000001.1"/>
</dbReference>
<dbReference type="AlphaFoldDB" id="A0A9X3TV61"/>
<dbReference type="Pfam" id="PF00383">
    <property type="entry name" value="dCMP_cyt_deam_1"/>
    <property type="match status" value="1"/>
</dbReference>
<evidence type="ECO:0000259" key="3">
    <source>
        <dbReference type="PROSITE" id="PS51747"/>
    </source>
</evidence>
<dbReference type="PROSITE" id="PS00903">
    <property type="entry name" value="CYT_DCMP_DEAMINASES_1"/>
    <property type="match status" value="1"/>
</dbReference>
<proteinExistence type="predicted"/>
<organism evidence="4 5">
    <name type="scientific">Govanella unica</name>
    <dbReference type="NCBI Taxonomy" id="2975056"/>
    <lineage>
        <taxon>Bacteria</taxon>
        <taxon>Pseudomonadati</taxon>
        <taxon>Pseudomonadota</taxon>
        <taxon>Alphaproteobacteria</taxon>
        <taxon>Emcibacterales</taxon>
        <taxon>Govanellaceae</taxon>
        <taxon>Govanella</taxon>
    </lineage>
</organism>
<protein>
    <submittedName>
        <fullName evidence="4">Nucleoside deaminase</fullName>
    </submittedName>
</protein>
<dbReference type="Proteomes" id="UP001141619">
    <property type="component" value="Unassembled WGS sequence"/>
</dbReference>
<accession>A0A9X3TV61</accession>
<name>A0A9X3TV61_9PROT</name>
<comment type="caution">
    <text evidence="4">The sequence shown here is derived from an EMBL/GenBank/DDBJ whole genome shotgun (WGS) entry which is preliminary data.</text>
</comment>
<reference evidence="4" key="1">
    <citation type="submission" date="2022-08" db="EMBL/GenBank/DDBJ databases">
        <authorList>
            <person name="Vandamme P."/>
            <person name="Hettiarachchi A."/>
            <person name="Peeters C."/>
            <person name="Cnockaert M."/>
            <person name="Carlier A."/>
        </authorList>
    </citation>
    <scope>NUCLEOTIDE SEQUENCE</scope>
    <source>
        <strain evidence="4">LMG 31809</strain>
    </source>
</reference>
<sequence length="133" mass="13608">MTAEDFMSRAIALGALCEKAAGDRPFGAVVVRDGQIIGAGRNRAGSLKDPTAHAELLAIRDACARTGSGDLSGAEIYASGEPCPMCAAAIGWAGIDRVVYGAAAALAVERRSPAVSRLLSSEAAAMMAAWTRQ</sequence>
<evidence type="ECO:0000256" key="1">
    <source>
        <dbReference type="ARBA" id="ARBA00022723"/>
    </source>
</evidence>
<reference evidence="4" key="2">
    <citation type="journal article" date="2023" name="Syst. Appl. Microbiol.">
        <title>Govania unica gen. nov., sp. nov., a rare biosphere bacterium that represents a novel family in the class Alphaproteobacteria.</title>
        <authorList>
            <person name="Vandamme P."/>
            <person name="Peeters C."/>
            <person name="Hettiarachchi A."/>
            <person name="Cnockaert M."/>
            <person name="Carlier A."/>
        </authorList>
    </citation>
    <scope>NUCLEOTIDE SEQUENCE</scope>
    <source>
        <strain evidence="4">LMG 31809</strain>
    </source>
</reference>
<keyword evidence="5" id="KW-1185">Reference proteome</keyword>
<feature type="domain" description="CMP/dCMP-type deaminase" evidence="3">
    <location>
        <begin position="1"/>
        <end position="119"/>
    </location>
</feature>
<dbReference type="InterPro" id="IPR016193">
    <property type="entry name" value="Cytidine_deaminase-like"/>
</dbReference>
<gene>
    <name evidence="4" type="ORF">NYP16_00025</name>
</gene>
<dbReference type="PANTHER" id="PTHR11079:SF162">
    <property type="entry name" value="RIBOFLAVIN BIOSYNTHESIS PROTEIN PYRD, CHLOROPLASTIC"/>
    <property type="match status" value="1"/>
</dbReference>
<evidence type="ECO:0000256" key="2">
    <source>
        <dbReference type="ARBA" id="ARBA00022833"/>
    </source>
</evidence>
<dbReference type="GO" id="GO:0008270">
    <property type="term" value="F:zinc ion binding"/>
    <property type="evidence" value="ECO:0007669"/>
    <property type="project" value="InterPro"/>
</dbReference>
<keyword evidence="1" id="KW-0479">Metal-binding</keyword>
<dbReference type="InterPro" id="IPR002125">
    <property type="entry name" value="CMP_dCMP_dom"/>
</dbReference>
<evidence type="ECO:0000313" key="4">
    <source>
        <dbReference type="EMBL" id="MDA5192344.1"/>
    </source>
</evidence>
<dbReference type="CDD" id="cd01285">
    <property type="entry name" value="nucleoside_deaminase"/>
    <property type="match status" value="1"/>
</dbReference>
<dbReference type="EMBL" id="JANWOI010000001">
    <property type="protein sequence ID" value="MDA5192344.1"/>
    <property type="molecule type" value="Genomic_DNA"/>
</dbReference>
<dbReference type="PANTHER" id="PTHR11079">
    <property type="entry name" value="CYTOSINE DEAMINASE FAMILY MEMBER"/>
    <property type="match status" value="1"/>
</dbReference>
<keyword evidence="2" id="KW-0862">Zinc</keyword>
<dbReference type="SUPFAM" id="SSF53927">
    <property type="entry name" value="Cytidine deaminase-like"/>
    <property type="match status" value="1"/>
</dbReference>
<dbReference type="InterPro" id="IPR016192">
    <property type="entry name" value="APOBEC/CMP_deaminase_Zn-bd"/>
</dbReference>